<dbReference type="EMBL" id="CM009751">
    <property type="protein sequence ID" value="PUZ63842.1"/>
    <property type="molecule type" value="Genomic_DNA"/>
</dbReference>
<protein>
    <submittedName>
        <fullName evidence="2">Uncharacterized protein</fullName>
    </submittedName>
</protein>
<organism evidence="2 3">
    <name type="scientific">Panicum hallii var. hallii</name>
    <dbReference type="NCBI Taxonomy" id="1504633"/>
    <lineage>
        <taxon>Eukaryota</taxon>
        <taxon>Viridiplantae</taxon>
        <taxon>Streptophyta</taxon>
        <taxon>Embryophyta</taxon>
        <taxon>Tracheophyta</taxon>
        <taxon>Spermatophyta</taxon>
        <taxon>Magnoliopsida</taxon>
        <taxon>Liliopsida</taxon>
        <taxon>Poales</taxon>
        <taxon>Poaceae</taxon>
        <taxon>PACMAD clade</taxon>
        <taxon>Panicoideae</taxon>
        <taxon>Panicodae</taxon>
        <taxon>Paniceae</taxon>
        <taxon>Panicinae</taxon>
        <taxon>Panicum</taxon>
        <taxon>Panicum sect. Panicum</taxon>
    </lineage>
</organism>
<proteinExistence type="predicted"/>
<evidence type="ECO:0000313" key="3">
    <source>
        <dbReference type="Proteomes" id="UP000244336"/>
    </source>
</evidence>
<gene>
    <name evidence="2" type="ORF">GQ55_3G099100</name>
</gene>
<dbReference type="Proteomes" id="UP000244336">
    <property type="component" value="Chromosome 3"/>
</dbReference>
<name>A0A2T7E7N7_9POAL</name>
<keyword evidence="3" id="KW-1185">Reference proteome</keyword>
<feature type="region of interest" description="Disordered" evidence="1">
    <location>
        <begin position="1"/>
        <end position="61"/>
    </location>
</feature>
<dbReference type="AlphaFoldDB" id="A0A2T7E7N7"/>
<evidence type="ECO:0000256" key="1">
    <source>
        <dbReference type="SAM" id="MobiDB-lite"/>
    </source>
</evidence>
<dbReference type="Gramene" id="PUZ63842">
    <property type="protein sequence ID" value="PUZ63842"/>
    <property type="gene ID" value="GQ55_3G099100"/>
</dbReference>
<feature type="compositionally biased region" description="Polar residues" evidence="1">
    <location>
        <begin position="12"/>
        <end position="23"/>
    </location>
</feature>
<reference evidence="2 3" key="1">
    <citation type="submission" date="2018-04" db="EMBL/GenBank/DDBJ databases">
        <title>WGS assembly of Panicum hallii var. hallii HAL2.</title>
        <authorList>
            <person name="Lovell J."/>
            <person name="Jenkins J."/>
            <person name="Lowry D."/>
            <person name="Mamidi S."/>
            <person name="Sreedasyam A."/>
            <person name="Weng X."/>
            <person name="Barry K."/>
            <person name="Bonette J."/>
            <person name="Campitelli B."/>
            <person name="Daum C."/>
            <person name="Gordon S."/>
            <person name="Gould B."/>
            <person name="Lipzen A."/>
            <person name="MacQueen A."/>
            <person name="Palacio-Mejia J."/>
            <person name="Plott C."/>
            <person name="Shakirov E."/>
            <person name="Shu S."/>
            <person name="Yoshinaga Y."/>
            <person name="Zane M."/>
            <person name="Rokhsar D."/>
            <person name="Grimwood J."/>
            <person name="Schmutz J."/>
            <person name="Juenger T."/>
        </authorList>
    </citation>
    <scope>NUCLEOTIDE SEQUENCE [LARGE SCALE GENOMIC DNA]</scope>
    <source>
        <strain evidence="3">cv. HAL2</strain>
    </source>
</reference>
<accession>A0A2T7E7N7</accession>
<evidence type="ECO:0000313" key="2">
    <source>
        <dbReference type="EMBL" id="PUZ63842.1"/>
    </source>
</evidence>
<sequence length="97" mass="10109">MAAGASVPIHPTLSNPSTTNQSRFAGRLLRQGPAGSARFAASDRCMRRRYPSPSSGQLGRDGASGWLRHAGVDGVAGLLQASICMTRTCVGNVNLII</sequence>